<proteinExistence type="predicted"/>
<dbReference type="InterPro" id="IPR004358">
    <property type="entry name" value="Sig_transdc_His_kin-like_C"/>
</dbReference>
<dbReference type="SMART" id="SM00387">
    <property type="entry name" value="HATPase_c"/>
    <property type="match status" value="1"/>
</dbReference>
<dbReference type="PANTHER" id="PTHR43711">
    <property type="entry name" value="TWO-COMPONENT HISTIDINE KINASE"/>
    <property type="match status" value="1"/>
</dbReference>
<evidence type="ECO:0000313" key="9">
    <source>
        <dbReference type="Proteomes" id="UP001595850"/>
    </source>
</evidence>
<name>A0ABV8I913_9ACTN</name>
<comment type="caution">
    <text evidence="8">The sequence shown here is derived from an EMBL/GenBank/DDBJ whole genome shotgun (WGS) entry which is preliminary data.</text>
</comment>
<evidence type="ECO:0000313" key="8">
    <source>
        <dbReference type="EMBL" id="MFC4058933.1"/>
    </source>
</evidence>
<evidence type="ECO:0000256" key="4">
    <source>
        <dbReference type="ARBA" id="ARBA00022679"/>
    </source>
</evidence>
<organism evidence="8 9">
    <name type="scientific">Planomonospora corallina</name>
    <dbReference type="NCBI Taxonomy" id="1806052"/>
    <lineage>
        <taxon>Bacteria</taxon>
        <taxon>Bacillati</taxon>
        <taxon>Actinomycetota</taxon>
        <taxon>Actinomycetes</taxon>
        <taxon>Streptosporangiales</taxon>
        <taxon>Streptosporangiaceae</taxon>
        <taxon>Planomonospora</taxon>
    </lineage>
</organism>
<dbReference type="EMBL" id="JBHSBM010000016">
    <property type="protein sequence ID" value="MFC4058933.1"/>
    <property type="molecule type" value="Genomic_DNA"/>
</dbReference>
<dbReference type="InterPro" id="IPR003661">
    <property type="entry name" value="HisK_dim/P_dom"/>
</dbReference>
<evidence type="ECO:0000259" key="7">
    <source>
        <dbReference type="PROSITE" id="PS50109"/>
    </source>
</evidence>
<dbReference type="InterPro" id="IPR036890">
    <property type="entry name" value="HATPase_C_sf"/>
</dbReference>
<reference evidence="9" key="1">
    <citation type="journal article" date="2019" name="Int. J. Syst. Evol. Microbiol.">
        <title>The Global Catalogue of Microorganisms (GCM) 10K type strain sequencing project: providing services to taxonomists for standard genome sequencing and annotation.</title>
        <authorList>
            <consortium name="The Broad Institute Genomics Platform"/>
            <consortium name="The Broad Institute Genome Sequencing Center for Infectious Disease"/>
            <person name="Wu L."/>
            <person name="Ma J."/>
        </authorList>
    </citation>
    <scope>NUCLEOTIDE SEQUENCE [LARGE SCALE GENOMIC DNA]</scope>
    <source>
        <strain evidence="9">TBRC 4489</strain>
    </source>
</reference>
<feature type="domain" description="Histidine kinase" evidence="7">
    <location>
        <begin position="1"/>
        <end position="203"/>
    </location>
</feature>
<keyword evidence="5 8" id="KW-0418">Kinase</keyword>
<evidence type="ECO:0000256" key="2">
    <source>
        <dbReference type="ARBA" id="ARBA00012438"/>
    </source>
</evidence>
<evidence type="ECO:0000256" key="5">
    <source>
        <dbReference type="ARBA" id="ARBA00022777"/>
    </source>
</evidence>
<keyword evidence="9" id="KW-1185">Reference proteome</keyword>
<sequence length="207" mass="22062">MAPGLDEEHRTFIEVIDRKSDHLQRLVDDLLDLARLETGRVALDARTVWLSRLIHQAVDDHRAVATAKNITLTTELAHYLHAHADPMRLRQVLDNLLSNAIKYTPPGGTVTVTAGSPGDSDDHPGHHAAVTVADTGIGIPAGEYEQLFSRFFRASTAKEAGIKGTGLGLTITKAIVDAHGGAITAAPREGGGTVFTVCLPVDPQTSP</sequence>
<dbReference type="Gene3D" id="3.30.565.10">
    <property type="entry name" value="Histidine kinase-like ATPase, C-terminal domain"/>
    <property type="match status" value="1"/>
</dbReference>
<dbReference type="Gene3D" id="1.10.287.130">
    <property type="match status" value="1"/>
</dbReference>
<dbReference type="PRINTS" id="PR00344">
    <property type="entry name" value="BCTRLSENSOR"/>
</dbReference>
<dbReference type="InterPro" id="IPR050736">
    <property type="entry name" value="Sensor_HK_Regulatory"/>
</dbReference>
<evidence type="ECO:0000256" key="1">
    <source>
        <dbReference type="ARBA" id="ARBA00000085"/>
    </source>
</evidence>
<dbReference type="CDD" id="cd00075">
    <property type="entry name" value="HATPase"/>
    <property type="match status" value="1"/>
</dbReference>
<dbReference type="SUPFAM" id="SSF55874">
    <property type="entry name" value="ATPase domain of HSP90 chaperone/DNA topoisomerase II/histidine kinase"/>
    <property type="match status" value="1"/>
</dbReference>
<comment type="catalytic activity">
    <reaction evidence="1">
        <text>ATP + protein L-histidine = ADP + protein N-phospho-L-histidine.</text>
        <dbReference type="EC" id="2.7.13.3"/>
    </reaction>
</comment>
<dbReference type="CDD" id="cd00082">
    <property type="entry name" value="HisKA"/>
    <property type="match status" value="1"/>
</dbReference>
<gene>
    <name evidence="8" type="ORF">ACFOWE_11540</name>
</gene>
<dbReference type="InterPro" id="IPR003594">
    <property type="entry name" value="HATPase_dom"/>
</dbReference>
<keyword evidence="6" id="KW-0902">Two-component regulatory system</keyword>
<accession>A0ABV8I913</accession>
<dbReference type="Proteomes" id="UP001595850">
    <property type="component" value="Unassembled WGS sequence"/>
</dbReference>
<keyword evidence="4" id="KW-0808">Transferase</keyword>
<dbReference type="EC" id="2.7.13.3" evidence="2"/>
<dbReference type="GO" id="GO:0016301">
    <property type="term" value="F:kinase activity"/>
    <property type="evidence" value="ECO:0007669"/>
    <property type="project" value="UniProtKB-KW"/>
</dbReference>
<evidence type="ECO:0000256" key="3">
    <source>
        <dbReference type="ARBA" id="ARBA00022553"/>
    </source>
</evidence>
<dbReference type="PANTHER" id="PTHR43711:SF1">
    <property type="entry name" value="HISTIDINE KINASE 1"/>
    <property type="match status" value="1"/>
</dbReference>
<protein>
    <recommendedName>
        <fullName evidence="2">histidine kinase</fullName>
        <ecNumber evidence="2">2.7.13.3</ecNumber>
    </recommendedName>
</protein>
<dbReference type="InterPro" id="IPR005467">
    <property type="entry name" value="His_kinase_dom"/>
</dbReference>
<dbReference type="PROSITE" id="PS50109">
    <property type="entry name" value="HIS_KIN"/>
    <property type="match status" value="1"/>
</dbReference>
<dbReference type="Pfam" id="PF00512">
    <property type="entry name" value="HisKA"/>
    <property type="match status" value="1"/>
</dbReference>
<dbReference type="Pfam" id="PF02518">
    <property type="entry name" value="HATPase_c"/>
    <property type="match status" value="1"/>
</dbReference>
<evidence type="ECO:0000256" key="6">
    <source>
        <dbReference type="ARBA" id="ARBA00023012"/>
    </source>
</evidence>
<dbReference type="RefSeq" id="WP_377287257.1">
    <property type="nucleotide sequence ID" value="NZ_JBHSBM010000016.1"/>
</dbReference>
<keyword evidence="3" id="KW-0597">Phosphoprotein</keyword>